<evidence type="ECO:0000256" key="1">
    <source>
        <dbReference type="ARBA" id="ARBA00004123"/>
    </source>
</evidence>
<dbReference type="SMART" id="SM00993">
    <property type="entry name" value="YL1_C"/>
    <property type="match status" value="1"/>
</dbReference>
<feature type="compositionally biased region" description="Polar residues" evidence="5">
    <location>
        <begin position="7"/>
        <end position="24"/>
    </location>
</feature>
<proteinExistence type="predicted"/>
<dbReference type="OrthoDB" id="49520at2759"/>
<dbReference type="EMBL" id="MU167277">
    <property type="protein sequence ID" value="KAG0145395.1"/>
    <property type="molecule type" value="Genomic_DNA"/>
</dbReference>
<evidence type="ECO:0000313" key="7">
    <source>
        <dbReference type="EMBL" id="KAG0145395.1"/>
    </source>
</evidence>
<feature type="non-terminal residue" evidence="7">
    <location>
        <position position="179"/>
    </location>
</feature>
<evidence type="ECO:0000313" key="8">
    <source>
        <dbReference type="Proteomes" id="UP000886653"/>
    </source>
</evidence>
<dbReference type="Proteomes" id="UP000886653">
    <property type="component" value="Unassembled WGS sequence"/>
</dbReference>
<keyword evidence="3" id="KW-0804">Transcription</keyword>
<evidence type="ECO:0000256" key="5">
    <source>
        <dbReference type="SAM" id="MobiDB-lite"/>
    </source>
</evidence>
<dbReference type="InterPro" id="IPR029525">
    <property type="entry name" value="INO80C/Ies6"/>
</dbReference>
<feature type="region of interest" description="Disordered" evidence="5">
    <location>
        <begin position="74"/>
        <end position="98"/>
    </location>
</feature>
<evidence type="ECO:0000256" key="2">
    <source>
        <dbReference type="ARBA" id="ARBA00023015"/>
    </source>
</evidence>
<evidence type="ECO:0000259" key="6">
    <source>
        <dbReference type="SMART" id="SM00993"/>
    </source>
</evidence>
<dbReference type="PANTHER" id="PTHR31200:SF1">
    <property type="entry name" value="INO80 COMPLEX SUBUNIT C"/>
    <property type="match status" value="1"/>
</dbReference>
<dbReference type="GO" id="GO:0031011">
    <property type="term" value="C:Ino80 complex"/>
    <property type="evidence" value="ECO:0007669"/>
    <property type="project" value="InterPro"/>
</dbReference>
<keyword evidence="8" id="KW-1185">Reference proteome</keyword>
<dbReference type="GO" id="GO:0006338">
    <property type="term" value="P:chromatin remodeling"/>
    <property type="evidence" value="ECO:0007669"/>
    <property type="project" value="InterPro"/>
</dbReference>
<evidence type="ECO:0000256" key="3">
    <source>
        <dbReference type="ARBA" id="ARBA00023163"/>
    </source>
</evidence>
<keyword evidence="2" id="KW-0805">Transcription regulation</keyword>
<dbReference type="InterPro" id="IPR013272">
    <property type="entry name" value="Vps72/YL1_C"/>
</dbReference>
<dbReference type="AlphaFoldDB" id="A0A9P6NEM2"/>
<reference evidence="7" key="1">
    <citation type="submission" date="2013-11" db="EMBL/GenBank/DDBJ databases">
        <title>Genome sequence of the fusiform rust pathogen reveals effectors for host alternation and coevolution with pine.</title>
        <authorList>
            <consortium name="DOE Joint Genome Institute"/>
            <person name="Smith K."/>
            <person name="Pendleton A."/>
            <person name="Kubisiak T."/>
            <person name="Anderson C."/>
            <person name="Salamov A."/>
            <person name="Aerts A."/>
            <person name="Riley R."/>
            <person name="Clum A."/>
            <person name="Lindquist E."/>
            <person name="Ence D."/>
            <person name="Campbell M."/>
            <person name="Kronenberg Z."/>
            <person name="Feau N."/>
            <person name="Dhillon B."/>
            <person name="Hamelin R."/>
            <person name="Burleigh J."/>
            <person name="Smith J."/>
            <person name="Yandell M."/>
            <person name="Nelson C."/>
            <person name="Grigoriev I."/>
            <person name="Davis J."/>
        </authorList>
    </citation>
    <scope>NUCLEOTIDE SEQUENCE</scope>
    <source>
        <strain evidence="7">G11</strain>
    </source>
</reference>
<accession>A0A9P6NEM2</accession>
<sequence length="179" mass="19668">MAPPKGSTRNPNWFKSSTETNSAPSAADTLSYALIPKPFKDEKARKGPRRNKTLKQILGAERLRAKQVALSKAADGDVEMTAAPTMEEPTGEPTSKKSKKEAVLPVNLDVNYLSYIAIEAPPSLIPPKKYCDITGLEAPYVDPKTRLRYHNAEVYELIKTFGPGVDQVYLSLRGAHITL</sequence>
<gene>
    <name evidence="7" type="ORF">CROQUDRAFT_658701</name>
</gene>
<protein>
    <recommendedName>
        <fullName evidence="6">Vps72/YL1 C-terminal domain-containing protein</fullName>
    </recommendedName>
</protein>
<name>A0A9P6NEM2_9BASI</name>
<feature type="domain" description="Vps72/YL1 C-terminal" evidence="6">
    <location>
        <begin position="129"/>
        <end position="158"/>
    </location>
</feature>
<comment type="caution">
    <text evidence="7">The sequence shown here is derived from an EMBL/GenBank/DDBJ whole genome shotgun (WGS) entry which is preliminary data.</text>
</comment>
<dbReference type="PANTHER" id="PTHR31200">
    <property type="entry name" value="INO80 COMPLEX SUBUNIT C"/>
    <property type="match status" value="1"/>
</dbReference>
<organism evidence="7 8">
    <name type="scientific">Cronartium quercuum f. sp. fusiforme G11</name>
    <dbReference type="NCBI Taxonomy" id="708437"/>
    <lineage>
        <taxon>Eukaryota</taxon>
        <taxon>Fungi</taxon>
        <taxon>Dikarya</taxon>
        <taxon>Basidiomycota</taxon>
        <taxon>Pucciniomycotina</taxon>
        <taxon>Pucciniomycetes</taxon>
        <taxon>Pucciniales</taxon>
        <taxon>Coleosporiaceae</taxon>
        <taxon>Cronartium</taxon>
    </lineage>
</organism>
<keyword evidence="4" id="KW-0539">Nucleus</keyword>
<comment type="subcellular location">
    <subcellularLocation>
        <location evidence="1">Nucleus</location>
    </subcellularLocation>
</comment>
<dbReference type="Pfam" id="PF08265">
    <property type="entry name" value="YL1_C"/>
    <property type="match status" value="1"/>
</dbReference>
<feature type="region of interest" description="Disordered" evidence="5">
    <location>
        <begin position="1"/>
        <end position="29"/>
    </location>
</feature>
<evidence type="ECO:0000256" key="4">
    <source>
        <dbReference type="ARBA" id="ARBA00023242"/>
    </source>
</evidence>